<reference evidence="3" key="1">
    <citation type="submission" date="2016-10" db="EMBL/GenBank/DDBJ databases">
        <authorList>
            <person name="Varghese N."/>
            <person name="Submissions S."/>
        </authorList>
    </citation>
    <scope>NUCLEOTIDE SEQUENCE [LARGE SCALE GENOMIC DNA]</scope>
    <source>
        <strain evidence="3">DSM 16859</strain>
    </source>
</reference>
<dbReference type="Gene3D" id="3.10.180.10">
    <property type="entry name" value="2,3-Dihydroxybiphenyl 1,2-Dioxygenase, domain 1"/>
    <property type="match status" value="1"/>
</dbReference>
<gene>
    <name evidence="2" type="ORF">SAMN05443377_11047</name>
</gene>
<proteinExistence type="predicted"/>
<feature type="domain" description="Glyoxalase-like" evidence="1">
    <location>
        <begin position="6"/>
        <end position="190"/>
    </location>
</feature>
<dbReference type="Proteomes" id="UP000198815">
    <property type="component" value="Unassembled WGS sequence"/>
</dbReference>
<name>A0A1H9RYJ4_9ACTN</name>
<evidence type="ECO:0000313" key="2">
    <source>
        <dbReference type="EMBL" id="SER77870.1"/>
    </source>
</evidence>
<dbReference type="STRING" id="64702.SAMN05443377_11047"/>
<dbReference type="RefSeq" id="WP_177170096.1">
    <property type="nucleotide sequence ID" value="NZ_FOGZ01000010.1"/>
</dbReference>
<keyword evidence="3" id="KW-1185">Reference proteome</keyword>
<dbReference type="Pfam" id="PF13468">
    <property type="entry name" value="Glyoxalase_3"/>
    <property type="match status" value="1"/>
</dbReference>
<protein>
    <submittedName>
        <fullName evidence="2">Glyoxalase-like domain-containing protein</fullName>
    </submittedName>
</protein>
<dbReference type="InterPro" id="IPR029068">
    <property type="entry name" value="Glyas_Bleomycin-R_OHBP_Dase"/>
</dbReference>
<evidence type="ECO:0000259" key="1">
    <source>
        <dbReference type="Pfam" id="PF13468"/>
    </source>
</evidence>
<dbReference type="EMBL" id="FOGZ01000010">
    <property type="protein sequence ID" value="SER77870.1"/>
    <property type="molecule type" value="Genomic_DNA"/>
</dbReference>
<dbReference type="AlphaFoldDB" id="A0A1H9RYJ4"/>
<dbReference type="PANTHER" id="PTHR40265">
    <property type="entry name" value="BLL2707 PROTEIN"/>
    <property type="match status" value="1"/>
</dbReference>
<evidence type="ECO:0000313" key="3">
    <source>
        <dbReference type="Proteomes" id="UP000198815"/>
    </source>
</evidence>
<dbReference type="InterPro" id="IPR025870">
    <property type="entry name" value="Glyoxalase-like_dom"/>
</dbReference>
<accession>A0A1H9RYJ4</accession>
<sequence>MAVLPVDHIVFLVPHIDDYVEEFARVTGVTPLFGGAHAKMGTKNFLVRLDFGNDNPSYLELLGLDDAQQGIRAEDTVFGVGKYGPDPYPHLFTWAIHPGDLGAVTGAATRRGVQVGDVREWSRESPEGELLEWRVAFNSELPFGGLQPFLIDWGNTPHPSFNTALETLSVVELRLEHPSPEQLSQALSGLGLQVIPPISFGLVPTIFLTVDTPRGQISLH</sequence>
<organism evidence="2 3">
    <name type="scientific">Propionibacterium cyclohexanicum</name>
    <dbReference type="NCBI Taxonomy" id="64702"/>
    <lineage>
        <taxon>Bacteria</taxon>
        <taxon>Bacillati</taxon>
        <taxon>Actinomycetota</taxon>
        <taxon>Actinomycetes</taxon>
        <taxon>Propionibacteriales</taxon>
        <taxon>Propionibacteriaceae</taxon>
        <taxon>Propionibacterium</taxon>
    </lineage>
</organism>
<dbReference type="PANTHER" id="PTHR40265:SF1">
    <property type="entry name" value="GLYOXALASE-LIKE DOMAIN-CONTAINING PROTEIN"/>
    <property type="match status" value="1"/>
</dbReference>